<organism evidence="2 3">
    <name type="scientific">Purpureocillium lilacinum</name>
    <name type="common">Paecilomyces lilacinus</name>
    <dbReference type="NCBI Taxonomy" id="33203"/>
    <lineage>
        <taxon>Eukaryota</taxon>
        <taxon>Fungi</taxon>
        <taxon>Dikarya</taxon>
        <taxon>Ascomycota</taxon>
        <taxon>Pezizomycotina</taxon>
        <taxon>Sordariomycetes</taxon>
        <taxon>Hypocreomycetidae</taxon>
        <taxon>Hypocreales</taxon>
        <taxon>Ophiocordycipitaceae</taxon>
        <taxon>Purpureocillium</taxon>
    </lineage>
</organism>
<dbReference type="Proteomes" id="UP000245956">
    <property type="component" value="Unassembled WGS sequence"/>
</dbReference>
<dbReference type="AlphaFoldDB" id="A0A2U3DT98"/>
<feature type="region of interest" description="Disordered" evidence="1">
    <location>
        <begin position="255"/>
        <end position="341"/>
    </location>
</feature>
<sequence length="341" mass="38446">MSSIKQVVTGNTVFDQEQRMKTLMSFIPLKQWDKVRAELNQRRLDTDIAQLVNDIPEQWRSHVIRHLDENAVPVDERWKLLQRDRFLNDPNKVFPLVATPWLLEELPTSMRSCNICKLPFTRGENMITKACRKHSIHRQCLAAKLNLNENPLHSECDCNGQESSGEDAYPLVDSQIPQELSESMATCNICEGPFENGEEIFTKACGRHSLHRHCLTEKLNENEDPLYGPCDCNTGGYGAPIWRLILDQGKPVTPLPASRIPRLMPRAPTPMPPTYELDEDSQYASSSDLDFDPHAKGSESDSYSSSGSHSDATSTRDWYGWSECSSPPSPTLTEATELSSP</sequence>
<comment type="caution">
    <text evidence="2">The sequence shown here is derived from an EMBL/GenBank/DDBJ whole genome shotgun (WGS) entry which is preliminary data.</text>
</comment>
<feature type="compositionally biased region" description="Low complexity" evidence="1">
    <location>
        <begin position="300"/>
        <end position="313"/>
    </location>
</feature>
<dbReference type="SUPFAM" id="SSF57850">
    <property type="entry name" value="RING/U-box"/>
    <property type="match status" value="1"/>
</dbReference>
<evidence type="ECO:0000313" key="2">
    <source>
        <dbReference type="EMBL" id="PWI65478.1"/>
    </source>
</evidence>
<evidence type="ECO:0000313" key="3">
    <source>
        <dbReference type="Proteomes" id="UP000245956"/>
    </source>
</evidence>
<accession>A0A2U3DT98</accession>
<reference evidence="2 3" key="1">
    <citation type="journal article" date="2016" name="Front. Microbiol.">
        <title>Genome and transcriptome sequences reveal the specific parasitism of the nematophagous Purpureocillium lilacinum 36-1.</title>
        <authorList>
            <person name="Xie J."/>
            <person name="Li S."/>
            <person name="Mo C."/>
            <person name="Xiao X."/>
            <person name="Peng D."/>
            <person name="Wang G."/>
            <person name="Xiao Y."/>
        </authorList>
    </citation>
    <scope>NUCLEOTIDE SEQUENCE [LARGE SCALE GENOMIC DNA]</scope>
    <source>
        <strain evidence="2 3">36-1</strain>
    </source>
</reference>
<evidence type="ECO:0000256" key="1">
    <source>
        <dbReference type="SAM" id="MobiDB-lite"/>
    </source>
</evidence>
<protein>
    <recommendedName>
        <fullName evidence="4">RING-type domain-containing protein</fullName>
    </recommendedName>
</protein>
<name>A0A2U3DT98_PURLI</name>
<proteinExistence type="predicted"/>
<evidence type="ECO:0008006" key="4">
    <source>
        <dbReference type="Google" id="ProtNLM"/>
    </source>
</evidence>
<dbReference type="EMBL" id="LCWV01000033">
    <property type="protein sequence ID" value="PWI65478.1"/>
    <property type="molecule type" value="Genomic_DNA"/>
</dbReference>
<gene>
    <name evidence="2" type="ORF">PCL_07079</name>
</gene>
<feature type="compositionally biased region" description="Polar residues" evidence="1">
    <location>
        <begin position="323"/>
        <end position="341"/>
    </location>
</feature>